<dbReference type="Proteomes" id="UP000031737">
    <property type="component" value="Unassembled WGS sequence"/>
</dbReference>
<evidence type="ECO:0000256" key="1">
    <source>
        <dbReference type="SAM" id="MobiDB-lite"/>
    </source>
</evidence>
<dbReference type="EMBL" id="AUPL01004553">
    <property type="protein sequence ID" value="ESL07754.1"/>
    <property type="molecule type" value="Genomic_DNA"/>
</dbReference>
<feature type="region of interest" description="Disordered" evidence="1">
    <location>
        <begin position="230"/>
        <end position="254"/>
    </location>
</feature>
<sequence length="754" mass="83990">MYFSSLSLYRQATKGTSSGRKGKRKSMRLVGVRRIRSSLTDHRRSSSSDGTAGGTSGGPAAGASTRQRGVYNVDDMTSLDKHRCLSASMVELQRLREKAALSARDANHREQELHRVKSEQATVRQQLEHVIRDLLERQKSLSEEMRQSHREMRLLREEAAANHSAREALQQELQACQSREAEAAGELAVVMEKLAKADTYIKTLSDEAVEYQLGIERLQQQLDAATRELARKQDAREEEKSKLPTSEEAARKKKETRDLWTELVTATLECADSCDMMSRECDEFIDVIKEEQQRACQRQSNIIGGGSGGCGGTGTETVAVEMAGKKGPPQERVTFMSCKPTGAELERLLHVSRAPRQHGEREGNNIDSALVWEGTVRVIARVLRGMQMSLRESKGDVLVAGRAYAELCRGGRSVAAEVAELQAVCGEERATAAALAEQLAHVQHDLRAEKERGDDLQASLDETSDIMAEAAALAEERTSRMEKLLRENTALEEALQAQRTSLRERDDAVAAAEQKLRTLQDTMRREQTECYSMREELQRSRREAKTVQEDRDAARCELHELERNMQVLKEAMKQSDVDCRYLRKCIEELQRQLAQAQKDGDALREAVESGEREKRQLRVQVDRSKRDGNSAASAGLCANASVPSSLRQWKEQREETEMAASGVNQQEAGSLRQAPQGTEPIDKVRWWEEKLQAITSSVSSPVPLFSTPSACRKEEKIGLTDDFHLLATNSATLASLAYGASPPSQKPNGNRVVM</sequence>
<comment type="caution">
    <text evidence="2">The sequence shown here is derived from an EMBL/GenBank/DDBJ whole genome shotgun (WGS) entry which is preliminary data.</text>
</comment>
<accession>A0A061IYJ0</accession>
<evidence type="ECO:0000313" key="2">
    <source>
        <dbReference type="EMBL" id="ESL07754.1"/>
    </source>
</evidence>
<evidence type="ECO:0000313" key="3">
    <source>
        <dbReference type="Proteomes" id="UP000031737"/>
    </source>
</evidence>
<feature type="compositionally biased region" description="Basic residues" evidence="1">
    <location>
        <begin position="20"/>
        <end position="36"/>
    </location>
</feature>
<name>A0A061IYJ0_TRYRA</name>
<feature type="compositionally biased region" description="Basic and acidic residues" evidence="1">
    <location>
        <begin position="230"/>
        <end position="242"/>
    </location>
</feature>
<dbReference type="AlphaFoldDB" id="A0A061IYJ0"/>
<organism evidence="2 3">
    <name type="scientific">Trypanosoma rangeli SC58</name>
    <dbReference type="NCBI Taxonomy" id="429131"/>
    <lineage>
        <taxon>Eukaryota</taxon>
        <taxon>Discoba</taxon>
        <taxon>Euglenozoa</taxon>
        <taxon>Kinetoplastea</taxon>
        <taxon>Metakinetoplastina</taxon>
        <taxon>Trypanosomatida</taxon>
        <taxon>Trypanosomatidae</taxon>
        <taxon>Trypanosoma</taxon>
        <taxon>Herpetosoma</taxon>
    </lineage>
</organism>
<proteinExistence type="predicted"/>
<reference evidence="2 3" key="1">
    <citation type="submission" date="2013-07" db="EMBL/GenBank/DDBJ databases">
        <authorList>
            <person name="Stoco P.H."/>
            <person name="Wagner G."/>
            <person name="Gerber A."/>
            <person name="Zaha A."/>
            <person name="Thompson C."/>
            <person name="Bartholomeu D.C."/>
            <person name="Luckemeyer D.D."/>
            <person name="Bahia D."/>
            <person name="Loreto E."/>
            <person name="Prestes E.B."/>
            <person name="Lima F.M."/>
            <person name="Rodrigues-Luiz G."/>
            <person name="Vallejo G.A."/>
            <person name="Filho J.F."/>
            <person name="Monteiro K.M."/>
            <person name="Tyler K.M."/>
            <person name="de Almeida L.G."/>
            <person name="Ortiz M.F."/>
            <person name="Siervo M.A."/>
            <person name="de Moraes M.H."/>
            <person name="Cunha O.L."/>
            <person name="Mendonca-Neto R."/>
            <person name="Silva R."/>
            <person name="Teixeira S.M."/>
            <person name="Murta S.M."/>
            <person name="Sincero T.C."/>
            <person name="Mendes T.A."/>
            <person name="Urmenyi T.P."/>
            <person name="Silva V.G."/>
            <person name="da Rocha W.D."/>
            <person name="Andersson B."/>
            <person name="Romanha A.J."/>
            <person name="Steindel M."/>
            <person name="de Vasconcelos A.T."/>
            <person name="Grisard E.C."/>
        </authorList>
    </citation>
    <scope>NUCLEOTIDE SEQUENCE [LARGE SCALE GENOMIC DNA]</scope>
    <source>
        <strain evidence="2 3">SC58</strain>
    </source>
</reference>
<dbReference type="OrthoDB" id="250287at2759"/>
<gene>
    <name evidence="2" type="ORF">TRSC58_04553</name>
</gene>
<feature type="compositionally biased region" description="Basic and acidic residues" evidence="1">
    <location>
        <begin position="604"/>
        <end position="628"/>
    </location>
</feature>
<protein>
    <submittedName>
        <fullName evidence="2">Uncharacterized protein</fullName>
    </submittedName>
</protein>
<feature type="compositionally biased region" description="Gly residues" evidence="1">
    <location>
        <begin position="51"/>
        <end position="60"/>
    </location>
</feature>
<feature type="region of interest" description="Disordered" evidence="1">
    <location>
        <begin position="604"/>
        <end position="679"/>
    </location>
</feature>
<dbReference type="VEuPathDB" id="TriTrypDB:TRSC58_04553"/>
<feature type="compositionally biased region" description="Polar residues" evidence="1">
    <location>
        <begin position="662"/>
        <end position="676"/>
    </location>
</feature>
<feature type="region of interest" description="Disordered" evidence="1">
    <location>
        <begin position="13"/>
        <end position="68"/>
    </location>
</feature>
<keyword evidence="3" id="KW-1185">Reference proteome</keyword>